<reference evidence="2 3" key="1">
    <citation type="submission" date="2018-06" db="EMBL/GenBank/DDBJ databases">
        <title>Genomic Encyclopedia of Type Strains, Phase III (KMG-III): the genomes of soil and plant-associated and newly described type strains.</title>
        <authorList>
            <person name="Whitman W."/>
        </authorList>
    </citation>
    <scope>NUCLEOTIDE SEQUENCE [LARGE SCALE GENOMIC DNA]</scope>
    <source>
        <strain evidence="2 3">LMG 23644</strain>
    </source>
</reference>
<evidence type="ECO:0000313" key="2">
    <source>
        <dbReference type="EMBL" id="RAS19449.1"/>
    </source>
</evidence>
<dbReference type="InterPro" id="IPR013976">
    <property type="entry name" value="HDOD"/>
</dbReference>
<dbReference type="PROSITE" id="PS51833">
    <property type="entry name" value="HDOD"/>
    <property type="match status" value="1"/>
</dbReference>
<comment type="caution">
    <text evidence="2">The sequence shown here is derived from an EMBL/GenBank/DDBJ whole genome shotgun (WGS) entry which is preliminary data.</text>
</comment>
<dbReference type="InterPro" id="IPR052340">
    <property type="entry name" value="RNase_Y/CdgJ"/>
</dbReference>
<gene>
    <name evidence="2" type="ORF">BX591_1417</name>
</gene>
<evidence type="ECO:0000259" key="1">
    <source>
        <dbReference type="PROSITE" id="PS51833"/>
    </source>
</evidence>
<name>A0A329BAG5_9BURK</name>
<dbReference type="Pfam" id="PF08668">
    <property type="entry name" value="HDOD"/>
    <property type="match status" value="1"/>
</dbReference>
<dbReference type="PANTHER" id="PTHR33525">
    <property type="match status" value="1"/>
</dbReference>
<accession>A0A329BAG5</accession>
<dbReference type="SUPFAM" id="SSF109604">
    <property type="entry name" value="HD-domain/PDEase-like"/>
    <property type="match status" value="1"/>
</dbReference>
<dbReference type="EMBL" id="QLTK01000041">
    <property type="protein sequence ID" value="RAS19449.1"/>
    <property type="molecule type" value="Genomic_DNA"/>
</dbReference>
<organism evidence="2 3">
    <name type="scientific">Paraburkholderia bryophila</name>
    <dbReference type="NCBI Taxonomy" id="420952"/>
    <lineage>
        <taxon>Bacteria</taxon>
        <taxon>Pseudomonadati</taxon>
        <taxon>Pseudomonadota</taxon>
        <taxon>Betaproteobacteria</taxon>
        <taxon>Burkholderiales</taxon>
        <taxon>Burkholderiaceae</taxon>
        <taxon>Paraburkholderia</taxon>
    </lineage>
</organism>
<dbReference type="AlphaFoldDB" id="A0A329BAG5"/>
<evidence type="ECO:0000313" key="3">
    <source>
        <dbReference type="Proteomes" id="UP000248918"/>
    </source>
</evidence>
<dbReference type="PANTHER" id="PTHR33525:SF3">
    <property type="entry name" value="RIBONUCLEASE Y"/>
    <property type="match status" value="1"/>
</dbReference>
<proteinExistence type="predicted"/>
<feature type="domain" description="HDOD" evidence="1">
    <location>
        <begin position="45"/>
        <end position="240"/>
    </location>
</feature>
<protein>
    <submittedName>
        <fullName evidence="2">HDOD domain-containing protein</fullName>
    </submittedName>
</protein>
<dbReference type="Proteomes" id="UP000248918">
    <property type="component" value="Unassembled WGS sequence"/>
</dbReference>
<dbReference type="Gene3D" id="1.10.3210.10">
    <property type="entry name" value="Hypothetical protein af1432"/>
    <property type="match status" value="1"/>
</dbReference>
<sequence>MQRNKPAYQGRRGTHWNMYGFGGTHMVKAAVLDRLWTRMSERGDFPMLSQSLRTTMAAMNNDDLDFTGLVQVVLSDFALTQKVLRLANSAMYMAFGGNITTVSRALMVLGMDAVGHLVVGLKIVDHFHHSAPRRIDAKLELNRTLLSGCVARKLTERGDLRAGEEAVVCTLMRQIGKLLVVFYLDAEWDQIRRHVEAGTLETDACVLVLGVTFDEIGAEAAVRWRLPDMIRSGMGEFDPQDTEQPRQVQWLRAITNYSTAVAGVLTQQNMPDWEREQRIAELAQEYSRVLNTDPDVLLEMSLALAREEGGDGVMAEIVELRANADAIAREALSPEDRIAVGVEDLRGLPDGSPLAPALALAAETVLAGLGFARTVVFVKHSNGTFKARLGLGPKIDAALPKLSFNTAFEPDVFHLAIANSVGIFIENARDPKMVARLPEWFRRSFDDARAFVLLPVVDESDQTVALLYGDWSHTQEPRRISQKEMSVLNELAKELGRFFGLGQMREMETM</sequence>
<dbReference type="STRING" id="1169143.GCA_000383275_06450"/>